<dbReference type="EMBL" id="CM023489">
    <property type="protein sequence ID" value="KAH6921504.1"/>
    <property type="molecule type" value="Genomic_DNA"/>
</dbReference>
<dbReference type="Proteomes" id="UP000821845">
    <property type="component" value="Chromosome 9"/>
</dbReference>
<sequence>MLKPPLNTSTFDVTVASEANGCSLDQLQTPFGVVSGTAVGDHVPGAMQSMLPEFDPYMPAVTTGPQNVRPPGRQQEAQAGDLMYMCDVCPLEFQRKGQLKIHRLSHIGKKPFKCTFCRYVTADKSDLAMQFVCQQICRAVVKQMQSRRQGRSVRGKGQLHQEMKETRVGALQAEKAALLDPTNLQRHFPATTAHLSQRASRS</sequence>
<reference evidence="1" key="1">
    <citation type="submission" date="2020-05" db="EMBL/GenBank/DDBJ databases">
        <title>Large-scale comparative analyses of tick genomes elucidate their genetic diversity and vector capacities.</title>
        <authorList>
            <person name="Jia N."/>
            <person name="Wang J."/>
            <person name="Shi W."/>
            <person name="Du L."/>
            <person name="Sun Y."/>
            <person name="Zhan W."/>
            <person name="Jiang J."/>
            <person name="Wang Q."/>
            <person name="Zhang B."/>
            <person name="Ji P."/>
            <person name="Sakyi L.B."/>
            <person name="Cui X."/>
            <person name="Yuan T."/>
            <person name="Jiang B."/>
            <person name="Yang W."/>
            <person name="Lam T.T.-Y."/>
            <person name="Chang Q."/>
            <person name="Ding S."/>
            <person name="Wang X."/>
            <person name="Zhu J."/>
            <person name="Ruan X."/>
            <person name="Zhao L."/>
            <person name="Wei J."/>
            <person name="Que T."/>
            <person name="Du C."/>
            <person name="Cheng J."/>
            <person name="Dai P."/>
            <person name="Han X."/>
            <person name="Huang E."/>
            <person name="Gao Y."/>
            <person name="Liu J."/>
            <person name="Shao H."/>
            <person name="Ye R."/>
            <person name="Li L."/>
            <person name="Wei W."/>
            <person name="Wang X."/>
            <person name="Wang C."/>
            <person name="Yang T."/>
            <person name="Huo Q."/>
            <person name="Li W."/>
            <person name="Guo W."/>
            <person name="Chen H."/>
            <person name="Zhou L."/>
            <person name="Ni X."/>
            <person name="Tian J."/>
            <person name="Zhou Y."/>
            <person name="Sheng Y."/>
            <person name="Liu T."/>
            <person name="Pan Y."/>
            <person name="Xia L."/>
            <person name="Li J."/>
            <person name="Zhao F."/>
            <person name="Cao W."/>
        </authorList>
    </citation>
    <scope>NUCLEOTIDE SEQUENCE</scope>
    <source>
        <strain evidence="1">Hyas-2018</strain>
    </source>
</reference>
<evidence type="ECO:0000313" key="2">
    <source>
        <dbReference type="Proteomes" id="UP000821845"/>
    </source>
</evidence>
<proteinExistence type="predicted"/>
<keyword evidence="2" id="KW-1185">Reference proteome</keyword>
<name>A0ACB7RLV6_HYAAI</name>
<accession>A0ACB7RLV6</accession>
<evidence type="ECO:0000313" key="1">
    <source>
        <dbReference type="EMBL" id="KAH6921504.1"/>
    </source>
</evidence>
<organism evidence="1 2">
    <name type="scientific">Hyalomma asiaticum</name>
    <name type="common">Tick</name>
    <dbReference type="NCBI Taxonomy" id="266040"/>
    <lineage>
        <taxon>Eukaryota</taxon>
        <taxon>Metazoa</taxon>
        <taxon>Ecdysozoa</taxon>
        <taxon>Arthropoda</taxon>
        <taxon>Chelicerata</taxon>
        <taxon>Arachnida</taxon>
        <taxon>Acari</taxon>
        <taxon>Parasitiformes</taxon>
        <taxon>Ixodida</taxon>
        <taxon>Ixodoidea</taxon>
        <taxon>Ixodidae</taxon>
        <taxon>Hyalomminae</taxon>
        <taxon>Hyalomma</taxon>
    </lineage>
</organism>
<protein>
    <submittedName>
        <fullName evidence="1">Uncharacterized protein</fullName>
    </submittedName>
</protein>
<comment type="caution">
    <text evidence="1">The sequence shown here is derived from an EMBL/GenBank/DDBJ whole genome shotgun (WGS) entry which is preliminary data.</text>
</comment>
<gene>
    <name evidence="1" type="ORF">HPB50_001985</name>
</gene>